<proteinExistence type="predicted"/>
<dbReference type="AlphaFoldDB" id="A0A1G6WIV6"/>
<dbReference type="STRING" id="686796.SAMN04488104_104416"/>
<dbReference type="OrthoDB" id="1028138at2"/>
<dbReference type="Proteomes" id="UP000199060">
    <property type="component" value="Unassembled WGS sequence"/>
</dbReference>
<sequence>MGKVFRIHSSGQEKTGWFQSSPIGAKELETIKADKDDVATSIPSPFARIDLVKTAFGWVRNHELEGQSGYHKLVSDALDVAQLFYLSQNAQYRNDITIVEWSKESVFDKYKDEKASSFYSSFEVFWKQDGANYNLDSTERLYFIYYKNKLVGATSPSTLFVSAPDSSASFLEMDITRGTDKLFDDKYAALHEREFPFVKYIFCLSKTPEFQRFFRDTDKNEFYEYLLKVREVLPSAKRAEIDQLNSSAINDYPVCTTSDASTNEVSILGIRLGTEIQSSTVDSDFFINSNKGKRALVLPQTRFNRNWKYTSADDIWNTDQMQGKIPVKNPNPQNSILPENGSAVLWYSEGDFLADKIMVLEPLGISNSISEYPVDLRSFNVGVLEDGTNCLLPLNATFFDYFDANDARRYCKIKKTGVLLTVTLEIPTAGGIITFSKTYKTENQIQINICLALLTLTRVKEDHSANFFALQFEIDNQLNYELKPKLNNGNECGFEKETRDTGDRSSWKAEVYKTKENYDYLELGVNGINNVLIPEWKWLTSSTDEMEFAIDFGTTNTHIEYKKKGEGALSSLEYYVGSETLTYLLDVNKWDEIPPGDIKQFYPLFEKYLFPLSIRRDGESHFPMRSALSYNEHIDFNSNSNALLDGNSYHYYERRPIADTQKIKTDLKWSNYDDHNDKTLVKLYIESLLQLVRLKAISEGCHPKNVKIKWFYPVSMNHHEKYMFTEIWEKYFNNVFENAKPENLLRISESVAPYLYYRNMYPGTSMTIDIGGGSTDLALFDKDSAEASYITSFKFAGNSIFGDGYTSPQRKLDTDRNGFVNLFSKRAQDLLKNDKYKELSRIETRLRTSSKNSSDYISFLFSLEEDKDLSFNFGEELKTNKRINMAFLLFFGSIIYYSAQLQKKQGKTIPDNFIFSGTASKTLLFLDNSKREGFKRIKDLILYIYSNVFEEDFKARSIQIELDKEPKQVTTRGGLMLTGTERLAEDKVIIWLGGSGVLDQVVDMEKDVSSTPRYNEIDRNKVQDIIDSIQDFYSILDGFMDSRRLGSDFNIDESAKVIFKEWRDKNLVEFVNWGIESHYGDKAHHVEETLFFFPLIGVLNRLAFQLSLNN</sequence>
<name>A0A1G6WIV6_9BACT</name>
<dbReference type="RefSeq" id="WP_087940938.1">
    <property type="nucleotide sequence ID" value="NZ_FNAC01000044.1"/>
</dbReference>
<protein>
    <recommendedName>
        <fullName evidence="3">Ppx/GppA phosphatase family protein</fullName>
    </recommendedName>
</protein>
<dbReference type="EMBL" id="FNAC01000044">
    <property type="protein sequence ID" value="SDD65005.1"/>
    <property type="molecule type" value="Genomic_DNA"/>
</dbReference>
<evidence type="ECO:0008006" key="3">
    <source>
        <dbReference type="Google" id="ProtNLM"/>
    </source>
</evidence>
<organism evidence="1 2">
    <name type="scientific">Algoriphagus faecimaris</name>
    <dbReference type="NCBI Taxonomy" id="686796"/>
    <lineage>
        <taxon>Bacteria</taxon>
        <taxon>Pseudomonadati</taxon>
        <taxon>Bacteroidota</taxon>
        <taxon>Cytophagia</taxon>
        <taxon>Cytophagales</taxon>
        <taxon>Cyclobacteriaceae</taxon>
        <taxon>Algoriphagus</taxon>
    </lineage>
</organism>
<reference evidence="2" key="1">
    <citation type="submission" date="2016-10" db="EMBL/GenBank/DDBJ databases">
        <authorList>
            <person name="Varghese N."/>
            <person name="Submissions S."/>
        </authorList>
    </citation>
    <scope>NUCLEOTIDE SEQUENCE [LARGE SCALE GENOMIC DNA]</scope>
    <source>
        <strain evidence="2">DSM 23095</strain>
    </source>
</reference>
<gene>
    <name evidence="1" type="ORF">SAMN04488104_104416</name>
</gene>
<accession>A0A1G6WIV6</accession>
<keyword evidence="2" id="KW-1185">Reference proteome</keyword>
<evidence type="ECO:0000313" key="2">
    <source>
        <dbReference type="Proteomes" id="UP000199060"/>
    </source>
</evidence>
<evidence type="ECO:0000313" key="1">
    <source>
        <dbReference type="EMBL" id="SDD65005.1"/>
    </source>
</evidence>